<reference evidence="2" key="2">
    <citation type="journal article" date="2017" name="Genome Announc.">
        <title>Draft genome sequence of Paludibacter jiangxiensis NM7(T), a propionate-producing fermentative bacterium.</title>
        <authorList>
            <person name="Qiu Y.-L."/>
            <person name="Tourlousse D.M."/>
            <person name="Matsuura N."/>
            <person name="Ohashi A."/>
            <person name="Sekiguchi Y."/>
        </authorList>
    </citation>
    <scope>NUCLEOTIDE SEQUENCE [LARGE SCALE GENOMIC DNA]</scope>
    <source>
        <strain evidence="2">NM7</strain>
    </source>
</reference>
<gene>
    <name evidence="1" type="ORF">PJIAN_2215</name>
</gene>
<dbReference type="STRING" id="681398.PJIAN_2215"/>
<dbReference type="Pfam" id="PF13366">
    <property type="entry name" value="PDDEXK_3"/>
    <property type="match status" value="1"/>
</dbReference>
<reference evidence="2" key="1">
    <citation type="submission" date="2016-04" db="EMBL/GenBank/DDBJ databases">
        <title>Draft genome sequence of Paludibacter jiangxiensis strain NM7.</title>
        <authorList>
            <person name="Qiu Y."/>
            <person name="Matsuura N."/>
            <person name="Ohashi A."/>
            <person name="Tourlousse M.D."/>
            <person name="Sekiguchi Y."/>
        </authorList>
    </citation>
    <scope>NUCLEOTIDE SEQUENCE [LARGE SCALE GENOMIC DNA]</scope>
    <source>
        <strain evidence="2">NM7</strain>
    </source>
</reference>
<name>A0A161LE05_9BACT</name>
<dbReference type="RefSeq" id="WP_068703135.1">
    <property type="nucleotide sequence ID" value="NZ_BDCR01000002.1"/>
</dbReference>
<evidence type="ECO:0000313" key="1">
    <source>
        <dbReference type="EMBL" id="GAT62655.1"/>
    </source>
</evidence>
<comment type="caution">
    <text evidence="1">The sequence shown here is derived from an EMBL/GenBank/DDBJ whole genome shotgun (WGS) entry which is preliminary data.</text>
</comment>
<protein>
    <submittedName>
        <fullName evidence="1">GxxExxY protein</fullName>
    </submittedName>
</protein>
<sequence>MNKAEIETIGSKIVDAAYCVHKELGPGLLESVYECCLIEELKKRNLTVCSQMKLPVFYKGKQLEKEFIIDILVENEIIVELKAVEVLLPVHEVQLLTYMKLADKKLGYLINFNVPMIKDGIKRKINGYF</sequence>
<dbReference type="EMBL" id="BDCR01000002">
    <property type="protein sequence ID" value="GAT62655.1"/>
    <property type="molecule type" value="Genomic_DNA"/>
</dbReference>
<accession>A0A161LE05</accession>
<evidence type="ECO:0000313" key="2">
    <source>
        <dbReference type="Proteomes" id="UP000076586"/>
    </source>
</evidence>
<keyword evidence="2" id="KW-1185">Reference proteome</keyword>
<dbReference type="OrthoDB" id="1119698at2"/>
<proteinExistence type="predicted"/>
<dbReference type="InterPro" id="IPR026350">
    <property type="entry name" value="GxxExxY"/>
</dbReference>
<dbReference type="Proteomes" id="UP000076586">
    <property type="component" value="Unassembled WGS sequence"/>
</dbReference>
<organism evidence="1 2">
    <name type="scientific">Paludibacter jiangxiensis</name>
    <dbReference type="NCBI Taxonomy" id="681398"/>
    <lineage>
        <taxon>Bacteria</taxon>
        <taxon>Pseudomonadati</taxon>
        <taxon>Bacteroidota</taxon>
        <taxon>Bacteroidia</taxon>
        <taxon>Bacteroidales</taxon>
        <taxon>Paludibacteraceae</taxon>
        <taxon>Paludibacter</taxon>
    </lineage>
</organism>
<dbReference type="AlphaFoldDB" id="A0A161LE05"/>
<dbReference type="NCBIfam" id="TIGR04256">
    <property type="entry name" value="GxxExxY"/>
    <property type="match status" value="1"/>
</dbReference>